<dbReference type="GO" id="GO:0003682">
    <property type="term" value="F:chromatin binding"/>
    <property type="evidence" value="ECO:0007669"/>
    <property type="project" value="TreeGrafter"/>
</dbReference>
<name>A0A8J4PVA0_9MYCE</name>
<dbReference type="OrthoDB" id="10071381at2759"/>
<dbReference type="EMBL" id="AJWJ01000207">
    <property type="protein sequence ID" value="KAF2073384.1"/>
    <property type="molecule type" value="Genomic_DNA"/>
</dbReference>
<keyword evidence="8" id="KW-1185">Reference proteome</keyword>
<feature type="compositionally biased region" description="Basic and acidic residues" evidence="4">
    <location>
        <begin position="566"/>
        <end position="589"/>
    </location>
</feature>
<comment type="caution">
    <text evidence="7">The sequence shown here is derived from an EMBL/GenBank/DDBJ whole genome shotgun (WGS) entry which is preliminary data.</text>
</comment>
<dbReference type="SUPFAM" id="SSF46785">
    <property type="entry name" value="Winged helix' DNA-binding domain"/>
    <property type="match status" value="1"/>
</dbReference>
<evidence type="ECO:0000259" key="5">
    <source>
        <dbReference type="Pfam" id="PF04824"/>
    </source>
</evidence>
<feature type="region of interest" description="Disordered" evidence="4">
    <location>
        <begin position="544"/>
        <end position="605"/>
    </location>
</feature>
<dbReference type="GO" id="GO:0008278">
    <property type="term" value="C:cohesin complex"/>
    <property type="evidence" value="ECO:0007669"/>
    <property type="project" value="InterPro"/>
</dbReference>
<evidence type="ECO:0000313" key="7">
    <source>
        <dbReference type="EMBL" id="KAF2073384.1"/>
    </source>
</evidence>
<feature type="region of interest" description="Disordered" evidence="4">
    <location>
        <begin position="271"/>
        <end position="318"/>
    </location>
</feature>
<dbReference type="InterPro" id="IPR006909">
    <property type="entry name" value="Rad21/Rec8_C_eu"/>
</dbReference>
<dbReference type="AlphaFoldDB" id="A0A8J4PVA0"/>
<evidence type="ECO:0000313" key="8">
    <source>
        <dbReference type="Proteomes" id="UP000695562"/>
    </source>
</evidence>
<evidence type="ECO:0000256" key="4">
    <source>
        <dbReference type="SAM" id="MobiDB-lite"/>
    </source>
</evidence>
<comment type="similarity">
    <text evidence="2">Belongs to the rad21 family.</text>
</comment>
<dbReference type="PANTHER" id="PTHR12585">
    <property type="entry name" value="SCC1 / RAD21 FAMILY MEMBER"/>
    <property type="match status" value="1"/>
</dbReference>
<dbReference type="InterPro" id="IPR023093">
    <property type="entry name" value="ScpA-like_C"/>
</dbReference>
<evidence type="ECO:0000256" key="1">
    <source>
        <dbReference type="ARBA" id="ARBA00004123"/>
    </source>
</evidence>
<feature type="region of interest" description="Disordered" evidence="4">
    <location>
        <begin position="341"/>
        <end position="365"/>
    </location>
</feature>
<sequence>MFFSQLVLAKRGALAKVWLAGHWDKKLAKNVVFATNIPKSVRKILHPHLPLALRMSSHLLLGVVRIFSKKAKYLLSDCTEAVVKLKGLSKTVSKIDLPSEKVDPHSLLTAGPRATDSKPVVYQEVDKFLRNIDIRDLVVDPYYDPNKLNPEPKPPYPPEIMESTEMEYEEPGSVSPKRFKSNELREAEPVALRTPESEQQQKQKDAFKTPESMTKSLLGELEAGFNPLQFDVTPYTPPPMPAIPTGGTPTTPGMLNFNQMTGVDDVLQLPDFPQDDQAPLAHDDYPNIAGGYDDDDRREPLPEGPEEEQPMIGVDGAAPAPATEALTDQQIKDQLQNKFGQTPAAAAATAEPKEPKKRRSTTTLSSQMLRKYSNIKTLCDRSGLSTESISKKKQTSPKQKILEPIRKGMSKAFESFFKKNLQYKYPNHLLVSECNELSFIRNKKAYNIMMEADVKDQVMESNQITFNDLGIPTFGGTNAQEEQSIEEAFVKSVNNRIIAEHKQPNKTLVAQPLSEEEQKLVDKNKKQTHEREVLGLPFSFFDPNERYDLRSAPGMETISPEFGAPIHDEPPQPQPQHREDEEDERRNEPLPESPRGEVPMGGYDEDVPYLPEMELPQFPYENMEEPELEEHKRRESLLAKQIEQQKEMQEKRIWSKKTASTHTILENYFNARPANEPIQFLNDMLQVTTQNKSRAVAAGIFYELLILKTKTLVDLEQSEPFGEISISKTELFDHTDDWTVVDEKE</sequence>
<evidence type="ECO:0000256" key="3">
    <source>
        <dbReference type="ARBA" id="ARBA00023242"/>
    </source>
</evidence>
<feature type="domain" description="Rad21/Rec8-like protein N-terminal" evidence="6">
    <location>
        <begin position="1"/>
        <end position="101"/>
    </location>
</feature>
<dbReference type="InterPro" id="IPR039781">
    <property type="entry name" value="Rad21/Rec8-like"/>
</dbReference>
<proteinExistence type="inferred from homology"/>
<dbReference type="Proteomes" id="UP000695562">
    <property type="component" value="Unassembled WGS sequence"/>
</dbReference>
<dbReference type="InterPro" id="IPR036390">
    <property type="entry name" value="WH_DNA-bd_sf"/>
</dbReference>
<evidence type="ECO:0000259" key="6">
    <source>
        <dbReference type="Pfam" id="PF04825"/>
    </source>
</evidence>
<dbReference type="PANTHER" id="PTHR12585:SF69">
    <property type="entry name" value="FI11703P"/>
    <property type="match status" value="1"/>
</dbReference>
<dbReference type="Pfam" id="PF04825">
    <property type="entry name" value="Rad21_Rec8_N"/>
    <property type="match status" value="1"/>
</dbReference>
<dbReference type="GO" id="GO:0007062">
    <property type="term" value="P:sister chromatid cohesion"/>
    <property type="evidence" value="ECO:0007669"/>
    <property type="project" value="InterPro"/>
</dbReference>
<protein>
    <submittedName>
        <fullName evidence="7">Uncharacterized protein</fullName>
    </submittedName>
</protein>
<feature type="compositionally biased region" description="Basic and acidic residues" evidence="4">
    <location>
        <begin position="195"/>
        <end position="208"/>
    </location>
</feature>
<feature type="domain" description="Rad21/Rec8-like protein C-terminal eukaryotic" evidence="5">
    <location>
        <begin position="683"/>
        <end position="727"/>
    </location>
</feature>
<gene>
    <name evidence="7" type="ORF">CYY_005297</name>
</gene>
<dbReference type="InterPro" id="IPR006910">
    <property type="entry name" value="Rad21_Rec8_N"/>
</dbReference>
<dbReference type="GO" id="GO:1990414">
    <property type="term" value="P:replication-born double-strand break repair via sister chromatid exchange"/>
    <property type="evidence" value="ECO:0007669"/>
    <property type="project" value="TreeGrafter"/>
</dbReference>
<dbReference type="GO" id="GO:0005634">
    <property type="term" value="C:nucleus"/>
    <property type="evidence" value="ECO:0007669"/>
    <property type="project" value="UniProtKB-SubCell"/>
</dbReference>
<feature type="region of interest" description="Disordered" evidence="4">
    <location>
        <begin position="166"/>
        <end position="209"/>
    </location>
</feature>
<dbReference type="Gene3D" id="1.10.10.580">
    <property type="entry name" value="Structural maintenance of chromosome 1. Chain E"/>
    <property type="match status" value="1"/>
</dbReference>
<evidence type="ECO:0000256" key="2">
    <source>
        <dbReference type="ARBA" id="ARBA00009870"/>
    </source>
</evidence>
<reference evidence="7" key="1">
    <citation type="submission" date="2020-01" db="EMBL/GenBank/DDBJ databases">
        <title>Development of genomics and gene disruption for Polysphondylium violaceum indicates a role for the polyketide synthase stlB in stalk morphogenesis.</title>
        <authorList>
            <person name="Narita B."/>
            <person name="Kawabe Y."/>
            <person name="Kin K."/>
            <person name="Saito T."/>
            <person name="Gibbs R."/>
            <person name="Kuspa A."/>
            <person name="Muzny D."/>
            <person name="Queller D."/>
            <person name="Richards S."/>
            <person name="Strassman J."/>
            <person name="Sucgang R."/>
            <person name="Worley K."/>
            <person name="Schaap P."/>
        </authorList>
    </citation>
    <scope>NUCLEOTIDE SEQUENCE</scope>
    <source>
        <strain evidence="7">QSvi11</strain>
    </source>
</reference>
<dbReference type="Pfam" id="PF04824">
    <property type="entry name" value="Rad21_Rec8"/>
    <property type="match status" value="1"/>
</dbReference>
<comment type="subcellular location">
    <subcellularLocation>
        <location evidence="1">Nucleus</location>
    </subcellularLocation>
</comment>
<accession>A0A8J4PVA0</accession>
<keyword evidence="3" id="KW-0539">Nucleus</keyword>
<organism evidence="7 8">
    <name type="scientific">Polysphondylium violaceum</name>
    <dbReference type="NCBI Taxonomy" id="133409"/>
    <lineage>
        <taxon>Eukaryota</taxon>
        <taxon>Amoebozoa</taxon>
        <taxon>Evosea</taxon>
        <taxon>Eumycetozoa</taxon>
        <taxon>Dictyostelia</taxon>
        <taxon>Dictyosteliales</taxon>
        <taxon>Dictyosteliaceae</taxon>
        <taxon>Polysphondylium</taxon>
    </lineage>
</organism>